<evidence type="ECO:0000256" key="1">
    <source>
        <dbReference type="SAM" id="MobiDB-lite"/>
    </source>
</evidence>
<evidence type="ECO:0000313" key="3">
    <source>
        <dbReference type="Proteomes" id="UP000319792"/>
    </source>
</evidence>
<feature type="compositionally biased region" description="Low complexity" evidence="1">
    <location>
        <begin position="1"/>
        <end position="25"/>
    </location>
</feature>
<dbReference type="EMBL" id="VIGV01000019">
    <property type="protein sequence ID" value="TWS21784.1"/>
    <property type="molecule type" value="Genomic_DNA"/>
</dbReference>
<reference evidence="2 3" key="2">
    <citation type="submission" date="2019-08" db="EMBL/GenBank/DDBJ databases">
        <title>Tsukamurella conjunctivitidis sp. nov., Tsukamurella assacharolytica sp. nov. and Tsukamurella sputae sp. nov. isolated from patients with conjunctivitis, bacteraemia (lymphoma) and respiratory infection (sputum) in Hong Kong.</title>
        <authorList>
            <person name="Fok K.M.N."/>
            <person name="Fong J.Y.H."/>
        </authorList>
    </citation>
    <scope>NUCLEOTIDE SEQUENCE [LARGE SCALE GENOMIC DNA]</scope>
    <source>
        <strain evidence="2 3">HKU70</strain>
    </source>
</reference>
<sequence length="190" mass="19437">MPTSTPTPDAGTPAPTDGTTPGDSTQAPPVDPADLTPETWGAIIAVLGLDDTATSDDVLAAVTDLATAEAAGAGAPSAIVAAARKRGLTVLDADQVAKLRRDALEGQKIQAKANTDRREGLVAAAINRGAITPGRRKHWLALLEADPGMEQILASTPAETAVPLTEIGHSVDLDHSQMTGGDPDAGRWVR</sequence>
<dbReference type="OrthoDB" id="9806592at2"/>
<dbReference type="RefSeq" id="WP_146437752.1">
    <property type="nucleotide sequence ID" value="NZ_VIGV01000019.1"/>
</dbReference>
<name>A0A5C5RGP0_9ACTN</name>
<dbReference type="Pfam" id="PF10123">
    <property type="entry name" value="Mu-like_Pro"/>
    <property type="match status" value="1"/>
</dbReference>
<gene>
    <name evidence="2" type="ORF">FK268_22930</name>
</gene>
<dbReference type="AlphaFoldDB" id="A0A5C5RGP0"/>
<comment type="caution">
    <text evidence="2">The sequence shown here is derived from an EMBL/GenBank/DDBJ whole genome shotgun (WGS) entry which is preliminary data.</text>
</comment>
<feature type="region of interest" description="Disordered" evidence="1">
    <location>
        <begin position="1"/>
        <end position="36"/>
    </location>
</feature>
<reference evidence="2 3" key="1">
    <citation type="submission" date="2019-06" db="EMBL/GenBank/DDBJ databases">
        <authorList>
            <person name="Teng J.L.L."/>
            <person name="Lee H.H."/>
            <person name="Lau S.K.P."/>
            <person name="Woo P.C.Y."/>
        </authorList>
    </citation>
    <scope>NUCLEOTIDE SEQUENCE [LARGE SCALE GENOMIC DNA]</scope>
    <source>
        <strain evidence="2 3">HKU70</strain>
    </source>
</reference>
<dbReference type="Proteomes" id="UP000319792">
    <property type="component" value="Unassembled WGS sequence"/>
</dbReference>
<accession>A0A5C5RGP0</accession>
<dbReference type="InterPro" id="IPR012106">
    <property type="entry name" value="Phage_Mu_Gp1"/>
</dbReference>
<evidence type="ECO:0000313" key="2">
    <source>
        <dbReference type="EMBL" id="TWS21784.1"/>
    </source>
</evidence>
<keyword evidence="3" id="KW-1185">Reference proteome</keyword>
<proteinExistence type="predicted"/>
<organism evidence="2 3">
    <name type="scientific">Tsukamurella sputi</name>
    <dbReference type="NCBI Taxonomy" id="2591848"/>
    <lineage>
        <taxon>Bacteria</taxon>
        <taxon>Bacillati</taxon>
        <taxon>Actinomycetota</taxon>
        <taxon>Actinomycetes</taxon>
        <taxon>Mycobacteriales</taxon>
        <taxon>Tsukamurellaceae</taxon>
        <taxon>Tsukamurella</taxon>
    </lineage>
</organism>
<protein>
    <submittedName>
        <fullName evidence="2">Uncharacterized protein</fullName>
    </submittedName>
</protein>